<dbReference type="EMBL" id="SPLM01000036">
    <property type="protein sequence ID" value="TMW66259.1"/>
    <property type="molecule type" value="Genomic_DNA"/>
</dbReference>
<dbReference type="GO" id="GO:0046872">
    <property type="term" value="F:metal ion binding"/>
    <property type="evidence" value="ECO:0007669"/>
    <property type="project" value="UniProtKB-KW"/>
</dbReference>
<name>A0A8K1CNB8_PYTOL</name>
<keyword evidence="3" id="KW-0378">Hydrolase</keyword>
<dbReference type="GO" id="GO:0005829">
    <property type="term" value="C:cytosol"/>
    <property type="evidence" value="ECO:0007669"/>
    <property type="project" value="TreeGrafter"/>
</dbReference>
<dbReference type="PANTHER" id="PTHR12395:SF9">
    <property type="entry name" value="DECAPPING AND EXORIBONUCLEASE PROTEIN"/>
    <property type="match status" value="1"/>
</dbReference>
<evidence type="ECO:0000256" key="3">
    <source>
        <dbReference type="RuleBase" id="RU367113"/>
    </source>
</evidence>
<comment type="cofactor">
    <cofactor evidence="3">
        <name>a divalent metal cation</name>
        <dbReference type="ChEBI" id="CHEBI:60240"/>
    </cofactor>
</comment>
<keyword evidence="3" id="KW-0694">RNA-binding</keyword>
<dbReference type="SMART" id="SM00181">
    <property type="entry name" value="EGF"/>
    <property type="match status" value="3"/>
</dbReference>
<dbReference type="InterPro" id="IPR039039">
    <property type="entry name" value="RAI1-like_fam"/>
</dbReference>
<dbReference type="GO" id="GO:0000956">
    <property type="term" value="P:nuclear-transcribed mRNA catabolic process"/>
    <property type="evidence" value="ECO:0007669"/>
    <property type="project" value="TreeGrafter"/>
</dbReference>
<feature type="region of interest" description="Disordered" evidence="4">
    <location>
        <begin position="646"/>
        <end position="670"/>
    </location>
</feature>
<proteinExistence type="inferred from homology"/>
<dbReference type="GO" id="GO:0000166">
    <property type="term" value="F:nucleotide binding"/>
    <property type="evidence" value="ECO:0007669"/>
    <property type="project" value="UniProtKB-KW"/>
</dbReference>
<keyword evidence="7" id="KW-1185">Reference proteome</keyword>
<evidence type="ECO:0000256" key="2">
    <source>
        <dbReference type="PROSITE-ProRule" id="PRU00076"/>
    </source>
</evidence>
<comment type="function">
    <text evidence="3">Decapping enzyme for NAD-capped RNAs: specifically hydrolyzes the nicotinamide adenine dinucleotide (NAD) cap from a subset of RNAs by removing the entire NAD moiety from the 5'-end of an NAD-capped RNA.</text>
</comment>
<dbReference type="Gene3D" id="2.10.25.10">
    <property type="entry name" value="Laminin"/>
    <property type="match status" value="2"/>
</dbReference>
<evidence type="ECO:0000256" key="4">
    <source>
        <dbReference type="SAM" id="MobiDB-lite"/>
    </source>
</evidence>
<protein>
    <recommendedName>
        <fullName evidence="3">Decapping nuclease</fullName>
        <ecNumber evidence="3">3.6.1.-</ecNumber>
    </recommendedName>
</protein>
<keyword evidence="3" id="KW-0479">Metal-binding</keyword>
<dbReference type="PROSITE" id="PS50026">
    <property type="entry name" value="EGF_3"/>
    <property type="match status" value="2"/>
</dbReference>
<dbReference type="Pfam" id="PF08652">
    <property type="entry name" value="RAI1"/>
    <property type="match status" value="1"/>
</dbReference>
<evidence type="ECO:0000259" key="5">
    <source>
        <dbReference type="PROSITE" id="PS50026"/>
    </source>
</evidence>
<dbReference type="PROSITE" id="PS00022">
    <property type="entry name" value="EGF_1"/>
    <property type="match status" value="2"/>
</dbReference>
<comment type="caution">
    <text evidence="6">The sequence shown here is derived from an EMBL/GenBank/DDBJ whole genome shotgun (WGS) entry which is preliminary data.</text>
</comment>
<feature type="compositionally biased region" description="Low complexity" evidence="4">
    <location>
        <begin position="647"/>
        <end position="670"/>
    </location>
</feature>
<feature type="region of interest" description="Disordered" evidence="4">
    <location>
        <begin position="60"/>
        <end position="83"/>
    </location>
</feature>
<feature type="domain" description="EGF-like" evidence="5">
    <location>
        <begin position="528"/>
        <end position="567"/>
    </location>
</feature>
<dbReference type="GO" id="GO:0003723">
    <property type="term" value="F:RNA binding"/>
    <property type="evidence" value="ECO:0007669"/>
    <property type="project" value="UniProtKB-KW"/>
</dbReference>
<organism evidence="6 7">
    <name type="scientific">Pythium oligandrum</name>
    <name type="common">Mycoparasitic fungus</name>
    <dbReference type="NCBI Taxonomy" id="41045"/>
    <lineage>
        <taxon>Eukaryota</taxon>
        <taxon>Sar</taxon>
        <taxon>Stramenopiles</taxon>
        <taxon>Oomycota</taxon>
        <taxon>Peronosporomycetes</taxon>
        <taxon>Pythiales</taxon>
        <taxon>Pythiaceae</taxon>
        <taxon>Pythium</taxon>
    </lineage>
</organism>
<dbReference type="EC" id="3.6.1.-" evidence="3"/>
<keyword evidence="2" id="KW-0245">EGF-like domain</keyword>
<dbReference type="GO" id="GO:0034353">
    <property type="term" value="F:mRNA 5'-diphosphatase activity"/>
    <property type="evidence" value="ECO:0007669"/>
    <property type="project" value="TreeGrafter"/>
</dbReference>
<dbReference type="GO" id="GO:0005634">
    <property type="term" value="C:nucleus"/>
    <property type="evidence" value="ECO:0007669"/>
    <property type="project" value="UniProtKB-SubCell"/>
</dbReference>
<dbReference type="PROSITE" id="PS01186">
    <property type="entry name" value="EGF_2"/>
    <property type="match status" value="1"/>
</dbReference>
<keyword evidence="3" id="KW-0539">Nucleus</keyword>
<gene>
    <name evidence="6" type="ORF">Poli38472_004024</name>
</gene>
<dbReference type="AlphaFoldDB" id="A0A8K1CNB8"/>
<dbReference type="GO" id="GO:0110155">
    <property type="term" value="P:NAD-cap decapping"/>
    <property type="evidence" value="ECO:0007669"/>
    <property type="project" value="TreeGrafter"/>
</dbReference>
<evidence type="ECO:0000313" key="6">
    <source>
        <dbReference type="EMBL" id="TMW66259.1"/>
    </source>
</evidence>
<comment type="subcellular location">
    <subcellularLocation>
        <location evidence="3">Nucleus</location>
    </subcellularLocation>
</comment>
<evidence type="ECO:0000256" key="1">
    <source>
        <dbReference type="ARBA" id="ARBA00006562"/>
    </source>
</evidence>
<keyword evidence="3" id="KW-0547">Nucleotide-binding</keyword>
<dbReference type="Pfam" id="PF23106">
    <property type="entry name" value="EGF_Teneurin"/>
    <property type="match status" value="1"/>
</dbReference>
<comment type="caution">
    <text evidence="2">Lacks conserved residue(s) required for the propagation of feature annotation.</text>
</comment>
<dbReference type="Proteomes" id="UP000794436">
    <property type="component" value="Unassembled WGS sequence"/>
</dbReference>
<accession>A0A8K1CNB8</accession>
<sequence>MERMTFRVLLPRDMQRRERVTLSQPREIAHFSKYADDQVRYDRSNLLRYKEPVIGEDLLDGIDSYTPKDESDPNAHPAPLGPLLDTLTHAKEKITKQPQFVTFRNNLNKILGTPYNTSNPWTLWAEKRHGCVYLDVRRTPDELTRNQSSHINQVRAMYAGRRFELFATEQSSDDASGSRRVNQEEEYCGLFALTLGEKRLIVAAEIDCYDNVDTKTDSYSYVELKTTRTLLTDKDRYVFERFKLLSFWIQSYVVGTPRIVCGFRNDDFKLEKLQVFKTTDIPSFCRKYWEPQVCLSFANGLLQWILDNTAEGQNLQTIGHASPDPKRVVQRSHPTDRLNFPKNMQTVSKLVTVAAIAALMFGDAAAYKPGKVSSGSKSPEKQPGFCKEPEDCKVAGYECVALQTTRSGAEEVKQCVPKKVDTDVCSGQFPGLCPSFASWTDPYKLISSVCTYKPAKKCSKDPGAKSVKGEVICVPGAKDADGEDLDVIYGCVDVDVAAKQLGFTNKEDAGKLAKKLGTADAVIEACVDTNSTTTELLCGGHGTCAPAQATLEYACKCNVGYSGTYCDIKDSNKCALPGQCSAGECNLEKQVCECPAGTTGNQCADCDESSGDACSGNGKCSDKKCVCKAGFLGEHCDQEQQKKKKSSSSSTTSTSALATSGSSAGNTTVTTPSPSAAVGLSISSVASFAVVAVSLLAMN</sequence>
<feature type="disulfide bond" evidence="2">
    <location>
        <begin position="594"/>
        <end position="603"/>
    </location>
</feature>
<reference evidence="6" key="1">
    <citation type="submission" date="2019-03" db="EMBL/GenBank/DDBJ databases">
        <title>Long read genome sequence of the mycoparasitic Pythium oligandrum ATCC 38472 isolated from sugarbeet rhizosphere.</title>
        <authorList>
            <person name="Gaulin E."/>
        </authorList>
    </citation>
    <scope>NUCLEOTIDE SEQUENCE</scope>
    <source>
        <strain evidence="6">ATCC 38472_TT</strain>
    </source>
</reference>
<dbReference type="PANTHER" id="PTHR12395">
    <property type="entry name" value="DOM-3 RELATED"/>
    <property type="match status" value="1"/>
</dbReference>
<dbReference type="InterPro" id="IPR013961">
    <property type="entry name" value="RAI1"/>
</dbReference>
<evidence type="ECO:0000313" key="7">
    <source>
        <dbReference type="Proteomes" id="UP000794436"/>
    </source>
</evidence>
<feature type="domain" description="EGF-like" evidence="5">
    <location>
        <begin position="570"/>
        <end position="604"/>
    </location>
</feature>
<comment type="similarity">
    <text evidence="1 3">Belongs to the DXO/Dom3Z family.</text>
</comment>
<keyword evidence="3" id="KW-0540">Nuclease</keyword>
<feature type="disulfide bond" evidence="2">
    <location>
        <begin position="557"/>
        <end position="566"/>
    </location>
</feature>
<dbReference type="GO" id="GO:0004518">
    <property type="term" value="F:nuclease activity"/>
    <property type="evidence" value="ECO:0007669"/>
    <property type="project" value="UniProtKB-KW"/>
</dbReference>
<dbReference type="InterPro" id="IPR000742">
    <property type="entry name" value="EGF"/>
</dbReference>
<keyword evidence="2" id="KW-1015">Disulfide bond</keyword>
<dbReference type="OrthoDB" id="112528at2759"/>
<feature type="disulfide bond" evidence="2">
    <location>
        <begin position="538"/>
        <end position="555"/>
    </location>
</feature>